<dbReference type="AlphaFoldDB" id="A0A2H1VTG7"/>
<name>A0A2H1VTG7_SPOFR</name>
<sequence length="71" mass="8216">MEHRHQFNLKIVPMKFFAFFTLFVCAILALASGGEVYYRQVRSPVPVQDAAPAPGHHHHHHKHYGYGYGYH</sequence>
<proteinExistence type="predicted"/>
<feature type="compositionally biased region" description="Basic residues" evidence="1">
    <location>
        <begin position="55"/>
        <end position="64"/>
    </location>
</feature>
<feature type="region of interest" description="Disordered" evidence="1">
    <location>
        <begin position="49"/>
        <end position="71"/>
    </location>
</feature>
<reference evidence="2" key="1">
    <citation type="submission" date="2016-07" db="EMBL/GenBank/DDBJ databases">
        <authorList>
            <person name="Bretaudeau A."/>
        </authorList>
    </citation>
    <scope>NUCLEOTIDE SEQUENCE</scope>
    <source>
        <strain evidence="2">Rice</strain>
        <tissue evidence="2">Whole body</tissue>
    </source>
</reference>
<protein>
    <submittedName>
        <fullName evidence="2">SFRICE_039012</fullName>
    </submittedName>
</protein>
<gene>
    <name evidence="2" type="ORF">SFRICE_039012</name>
</gene>
<organism evidence="2">
    <name type="scientific">Spodoptera frugiperda</name>
    <name type="common">Fall armyworm</name>
    <dbReference type="NCBI Taxonomy" id="7108"/>
    <lineage>
        <taxon>Eukaryota</taxon>
        <taxon>Metazoa</taxon>
        <taxon>Ecdysozoa</taxon>
        <taxon>Arthropoda</taxon>
        <taxon>Hexapoda</taxon>
        <taxon>Insecta</taxon>
        <taxon>Pterygota</taxon>
        <taxon>Neoptera</taxon>
        <taxon>Endopterygota</taxon>
        <taxon>Lepidoptera</taxon>
        <taxon>Glossata</taxon>
        <taxon>Ditrysia</taxon>
        <taxon>Noctuoidea</taxon>
        <taxon>Noctuidae</taxon>
        <taxon>Amphipyrinae</taxon>
        <taxon>Spodoptera</taxon>
    </lineage>
</organism>
<evidence type="ECO:0000313" key="2">
    <source>
        <dbReference type="EMBL" id="SOQ43534.1"/>
    </source>
</evidence>
<dbReference type="EMBL" id="ODYU01004052">
    <property type="protein sequence ID" value="SOQ43534.1"/>
    <property type="molecule type" value="Genomic_DNA"/>
</dbReference>
<evidence type="ECO:0000256" key="1">
    <source>
        <dbReference type="SAM" id="MobiDB-lite"/>
    </source>
</evidence>
<accession>A0A2H1VTG7</accession>